<dbReference type="AlphaFoldDB" id="A0A4T0X2E0"/>
<feature type="compositionally biased region" description="Acidic residues" evidence="1">
    <location>
        <begin position="272"/>
        <end position="297"/>
    </location>
</feature>
<feature type="region of interest" description="Disordered" evidence="1">
    <location>
        <begin position="271"/>
        <end position="373"/>
    </location>
</feature>
<feature type="region of interest" description="Disordered" evidence="1">
    <location>
        <begin position="401"/>
        <end position="434"/>
    </location>
</feature>
<organism evidence="2 3">
    <name type="scientific">Pichia inconspicua</name>
    <dbReference type="NCBI Taxonomy" id="52247"/>
    <lineage>
        <taxon>Eukaryota</taxon>
        <taxon>Fungi</taxon>
        <taxon>Dikarya</taxon>
        <taxon>Ascomycota</taxon>
        <taxon>Saccharomycotina</taxon>
        <taxon>Pichiomycetes</taxon>
        <taxon>Pichiales</taxon>
        <taxon>Pichiaceae</taxon>
        <taxon>Pichia</taxon>
    </lineage>
</organism>
<dbReference type="EMBL" id="SELW01000331">
    <property type="protein sequence ID" value="TID29156.1"/>
    <property type="molecule type" value="Genomic_DNA"/>
</dbReference>
<evidence type="ECO:0000313" key="2">
    <source>
        <dbReference type="EMBL" id="TID29156.1"/>
    </source>
</evidence>
<evidence type="ECO:0000256" key="1">
    <source>
        <dbReference type="SAM" id="MobiDB-lite"/>
    </source>
</evidence>
<proteinExistence type="predicted"/>
<feature type="compositionally biased region" description="Acidic residues" evidence="1">
    <location>
        <begin position="49"/>
        <end position="59"/>
    </location>
</feature>
<feature type="compositionally biased region" description="Basic and acidic residues" evidence="1">
    <location>
        <begin position="403"/>
        <end position="418"/>
    </location>
</feature>
<evidence type="ECO:0008006" key="4">
    <source>
        <dbReference type="Google" id="ProtNLM"/>
    </source>
</evidence>
<dbReference type="STRING" id="52247.A0A4T0X2E0"/>
<feature type="region of interest" description="Disordered" evidence="1">
    <location>
        <begin position="36"/>
        <end position="59"/>
    </location>
</feature>
<comment type="caution">
    <text evidence="2">The sequence shown here is derived from an EMBL/GenBank/DDBJ whole genome shotgun (WGS) entry which is preliminary data.</text>
</comment>
<evidence type="ECO:0000313" key="3">
    <source>
        <dbReference type="Proteomes" id="UP000307173"/>
    </source>
</evidence>
<feature type="compositionally biased region" description="Basic and acidic residues" evidence="1">
    <location>
        <begin position="36"/>
        <end position="48"/>
    </location>
</feature>
<feature type="region of interest" description="Disordered" evidence="1">
    <location>
        <begin position="80"/>
        <end position="119"/>
    </location>
</feature>
<accession>A0A4T0X2E0</accession>
<dbReference type="OrthoDB" id="1924577at2759"/>
<sequence>MARKSKSEEEITGIEEFGLDEVDSFADEKRQELIKKAGLDKEETRFSDSDDESAVEGVMDVDSDADIEKYKRKFQGAIDESDEEYFREDGDQDDEEEEDGNWGGEYYGAEEAEDEEDEKLMEEEALRLQKKHMEDLHMDDFMLDEVEEWKSEKKQDLEEKKEDRFEELVKSGSNQERLNMLSKKYPEYLPLISELKTYKPVYEELKKCYKEKPILAVQFKALSLYFGAIISYFNIFVSKLQSNEPFDMKDEDVMVSILSTRELWRQARSLIENDDVSDDDDDEEESDSNEVEGEVDEQISGSEAEIHQDQEADEDSEDVEQEEETDGEDEDDDDDEEEEIPDFDTLRTVTKKNAKKLEQMDDIDAEDKQGRRKSLRFYTSKIDKRDIKKVSVDGDMDAAYLEETDKQKDRRFVQEKREQRSHKSSRGRPNRGRR</sequence>
<dbReference type="Proteomes" id="UP000307173">
    <property type="component" value="Unassembled WGS sequence"/>
</dbReference>
<feature type="compositionally biased region" description="Acidic residues" evidence="1">
    <location>
        <begin position="80"/>
        <end position="100"/>
    </location>
</feature>
<feature type="compositionally biased region" description="Basic residues" evidence="1">
    <location>
        <begin position="419"/>
        <end position="434"/>
    </location>
</feature>
<protein>
    <recommendedName>
        <fullName evidence="4">Sas10 C-terminal domain-containing protein</fullName>
    </recommendedName>
</protein>
<name>A0A4T0X2E0_9ASCO</name>
<feature type="compositionally biased region" description="Acidic residues" evidence="1">
    <location>
        <begin position="311"/>
        <end position="342"/>
    </location>
</feature>
<feature type="compositionally biased region" description="Acidic residues" evidence="1">
    <location>
        <begin position="108"/>
        <end position="119"/>
    </location>
</feature>
<keyword evidence="3" id="KW-1185">Reference proteome</keyword>
<reference evidence="2 3" key="1">
    <citation type="journal article" date="2019" name="Front. Genet.">
        <title>Whole-Genome Sequencing of the Opportunistic Yeast Pathogen Candida inconspicua Uncovers Its Hybrid Origin.</title>
        <authorList>
            <person name="Mixao V."/>
            <person name="Hansen A.P."/>
            <person name="Saus E."/>
            <person name="Boekhout T."/>
            <person name="Lass-Florl C."/>
            <person name="Gabaldon T."/>
        </authorList>
    </citation>
    <scope>NUCLEOTIDE SEQUENCE [LARGE SCALE GENOMIC DNA]</scope>
    <source>
        <strain evidence="2 3">CBS 180</strain>
    </source>
</reference>
<gene>
    <name evidence="2" type="ORF">CANINC_002113</name>
</gene>